<reference evidence="1" key="2">
    <citation type="journal article" date="2015" name="Fish Shellfish Immunol.">
        <title>Early steps in the European eel (Anguilla anguilla)-Vibrio vulnificus interaction in the gills: Role of the RtxA13 toxin.</title>
        <authorList>
            <person name="Callol A."/>
            <person name="Pajuelo D."/>
            <person name="Ebbesson L."/>
            <person name="Teles M."/>
            <person name="MacKenzie S."/>
            <person name="Amaro C."/>
        </authorList>
    </citation>
    <scope>NUCLEOTIDE SEQUENCE</scope>
</reference>
<evidence type="ECO:0000313" key="1">
    <source>
        <dbReference type="EMBL" id="JAH85158.1"/>
    </source>
</evidence>
<accession>A0A0E9W6P5</accession>
<dbReference type="EMBL" id="GBXM01023419">
    <property type="protein sequence ID" value="JAH85158.1"/>
    <property type="molecule type" value="Transcribed_RNA"/>
</dbReference>
<organism evidence="1">
    <name type="scientific">Anguilla anguilla</name>
    <name type="common">European freshwater eel</name>
    <name type="synonym">Muraena anguilla</name>
    <dbReference type="NCBI Taxonomy" id="7936"/>
    <lineage>
        <taxon>Eukaryota</taxon>
        <taxon>Metazoa</taxon>
        <taxon>Chordata</taxon>
        <taxon>Craniata</taxon>
        <taxon>Vertebrata</taxon>
        <taxon>Euteleostomi</taxon>
        <taxon>Actinopterygii</taxon>
        <taxon>Neopterygii</taxon>
        <taxon>Teleostei</taxon>
        <taxon>Anguilliformes</taxon>
        <taxon>Anguillidae</taxon>
        <taxon>Anguilla</taxon>
    </lineage>
</organism>
<protein>
    <submittedName>
        <fullName evidence="1">Uncharacterized protein</fullName>
    </submittedName>
</protein>
<reference evidence="1" key="1">
    <citation type="submission" date="2014-11" db="EMBL/GenBank/DDBJ databases">
        <authorList>
            <person name="Amaro Gonzalez C."/>
        </authorList>
    </citation>
    <scope>NUCLEOTIDE SEQUENCE</scope>
</reference>
<proteinExistence type="predicted"/>
<sequence>MRHSVLNLVGHFKLFYK</sequence>
<name>A0A0E9W6P5_ANGAN</name>
<dbReference type="AlphaFoldDB" id="A0A0E9W6P5"/>